<name>F6S8H0_CIOIN</name>
<comment type="similarity">
    <text evidence="3">Belongs to the MOZART2 family.</text>
</comment>
<protein>
    <submittedName>
        <fullName evidence="7">Mitotic-spindle organizing protein 2B-like</fullName>
    </submittedName>
</protein>
<evidence type="ECO:0000256" key="6">
    <source>
        <dbReference type="SAM" id="MobiDB-lite"/>
    </source>
</evidence>
<dbReference type="InParanoid" id="F6S8H0"/>
<dbReference type="Proteomes" id="UP000008144">
    <property type="component" value="Unassembled WGS sequence"/>
</dbReference>
<reference evidence="7" key="2">
    <citation type="submission" date="2025-08" db="UniProtKB">
        <authorList>
            <consortium name="Ensembl"/>
        </authorList>
    </citation>
    <scope>IDENTIFICATION</scope>
</reference>
<dbReference type="GeneID" id="101243169"/>
<dbReference type="OMA" id="DLACYAG"/>
<evidence type="ECO:0000256" key="3">
    <source>
        <dbReference type="ARBA" id="ARBA00007286"/>
    </source>
</evidence>
<proteinExistence type="inferred from homology"/>
<dbReference type="FunCoup" id="F6S8H0">
    <property type="interactions" value="1"/>
</dbReference>
<accession>F6S8H0</accession>
<keyword evidence="5" id="KW-0206">Cytoskeleton</keyword>
<dbReference type="PANTHER" id="PTHR28578">
    <property type="entry name" value="MITOTIC-SPINDLE ORGANIZING PROTEIN 2A-RELATED"/>
    <property type="match status" value="1"/>
</dbReference>
<evidence type="ECO:0000256" key="2">
    <source>
        <dbReference type="ARBA" id="ARBA00004300"/>
    </source>
</evidence>
<dbReference type="Ensembl" id="ENSCINT00000027181.2">
    <property type="protein sequence ID" value="ENSCINP00000026935.2"/>
    <property type="gene ID" value="ENSCING00000015051.2"/>
</dbReference>
<feature type="region of interest" description="Disordered" evidence="6">
    <location>
        <begin position="64"/>
        <end position="141"/>
    </location>
</feature>
<evidence type="ECO:0000256" key="1">
    <source>
        <dbReference type="ARBA" id="ARBA00004186"/>
    </source>
</evidence>
<dbReference type="GO" id="GO:0005813">
    <property type="term" value="C:centrosome"/>
    <property type="evidence" value="ECO:0000318"/>
    <property type="project" value="GO_Central"/>
</dbReference>
<dbReference type="GeneTree" id="ENSGT00390000014845"/>
<dbReference type="Pfam" id="PF12926">
    <property type="entry name" value="MOZART2"/>
    <property type="match status" value="1"/>
</dbReference>
<dbReference type="InterPro" id="IPR024332">
    <property type="entry name" value="MOZART2"/>
</dbReference>
<dbReference type="KEGG" id="cin:101243169"/>
<evidence type="ECO:0000256" key="5">
    <source>
        <dbReference type="ARBA" id="ARBA00023212"/>
    </source>
</evidence>
<reference evidence="7" key="3">
    <citation type="submission" date="2025-09" db="UniProtKB">
        <authorList>
            <consortium name="Ensembl"/>
        </authorList>
    </citation>
    <scope>IDENTIFICATION</scope>
</reference>
<evidence type="ECO:0000313" key="7">
    <source>
        <dbReference type="Ensembl" id="ENSCINP00000026935.2"/>
    </source>
</evidence>
<sequence length="141" mass="15555">MSSNASVASSVHRNNILGPEETDLWELCYYGGLTVDPQVFKILLDLLHMDIHPKAVLEVLKEVTSHSKYSKPAAKDPKIIPEKNSDEKLNSVEKKSKPNVEVSKSQPKPRVTSSGESKNVKKVSSKVGARSSASEQRTKKK</sequence>
<gene>
    <name evidence="7" type="primary">LOC101243169</name>
</gene>
<dbReference type="HOGENOM" id="CLU_1824634_0_0_1"/>
<dbReference type="PANTHER" id="PTHR28578:SF2">
    <property type="entry name" value="MITOTIC-SPINDLE ORGANIZING PROTEIN 2"/>
    <property type="match status" value="1"/>
</dbReference>
<dbReference type="RefSeq" id="XP_026695052.1">
    <property type="nucleotide sequence ID" value="XM_026839251.1"/>
</dbReference>
<organism evidence="7 8">
    <name type="scientific">Ciona intestinalis</name>
    <name type="common">Transparent sea squirt</name>
    <name type="synonym">Ascidia intestinalis</name>
    <dbReference type="NCBI Taxonomy" id="7719"/>
    <lineage>
        <taxon>Eukaryota</taxon>
        <taxon>Metazoa</taxon>
        <taxon>Chordata</taxon>
        <taxon>Tunicata</taxon>
        <taxon>Ascidiacea</taxon>
        <taxon>Phlebobranchia</taxon>
        <taxon>Cionidae</taxon>
        <taxon>Ciona</taxon>
    </lineage>
</organism>
<dbReference type="AlphaFoldDB" id="F6S8H0"/>
<accession>A0A1W2WL12</accession>
<evidence type="ECO:0000256" key="4">
    <source>
        <dbReference type="ARBA" id="ARBA00022490"/>
    </source>
</evidence>
<dbReference type="GO" id="GO:0005819">
    <property type="term" value="C:spindle"/>
    <property type="evidence" value="ECO:0000318"/>
    <property type="project" value="GO_Central"/>
</dbReference>
<keyword evidence="4" id="KW-0963">Cytoplasm</keyword>
<comment type="subcellular location">
    <subcellularLocation>
        <location evidence="2">Cytoplasm</location>
        <location evidence="2">Cytoskeleton</location>
        <location evidence="2">Microtubule organizing center</location>
        <location evidence="2">Centrosome</location>
    </subcellularLocation>
    <subcellularLocation>
        <location evidence="1">Cytoplasm</location>
        <location evidence="1">Cytoskeleton</location>
        <location evidence="1">Spindle</location>
    </subcellularLocation>
</comment>
<reference evidence="8" key="1">
    <citation type="journal article" date="2002" name="Science">
        <title>The draft genome of Ciona intestinalis: insights into chordate and vertebrate origins.</title>
        <authorList>
            <person name="Dehal P."/>
            <person name="Satou Y."/>
            <person name="Campbell R.K."/>
            <person name="Chapman J."/>
            <person name="Degnan B."/>
            <person name="De Tomaso A."/>
            <person name="Davidson B."/>
            <person name="Di Gregorio A."/>
            <person name="Gelpke M."/>
            <person name="Goodstein D.M."/>
            <person name="Harafuji N."/>
            <person name="Hastings K.E."/>
            <person name="Ho I."/>
            <person name="Hotta K."/>
            <person name="Huang W."/>
            <person name="Kawashima T."/>
            <person name="Lemaire P."/>
            <person name="Martinez D."/>
            <person name="Meinertzhagen I.A."/>
            <person name="Necula S."/>
            <person name="Nonaka M."/>
            <person name="Putnam N."/>
            <person name="Rash S."/>
            <person name="Saiga H."/>
            <person name="Satake M."/>
            <person name="Terry A."/>
            <person name="Yamada L."/>
            <person name="Wang H.G."/>
            <person name="Awazu S."/>
            <person name="Azumi K."/>
            <person name="Boore J."/>
            <person name="Branno M."/>
            <person name="Chin-Bow S."/>
            <person name="DeSantis R."/>
            <person name="Doyle S."/>
            <person name="Francino P."/>
            <person name="Keys D.N."/>
            <person name="Haga S."/>
            <person name="Hayashi H."/>
            <person name="Hino K."/>
            <person name="Imai K.S."/>
            <person name="Inaba K."/>
            <person name="Kano S."/>
            <person name="Kobayashi K."/>
            <person name="Kobayashi M."/>
            <person name="Lee B.I."/>
            <person name="Makabe K.W."/>
            <person name="Manohar C."/>
            <person name="Matassi G."/>
            <person name="Medina M."/>
            <person name="Mochizuki Y."/>
            <person name="Mount S."/>
            <person name="Morishita T."/>
            <person name="Miura S."/>
            <person name="Nakayama A."/>
            <person name="Nishizaka S."/>
            <person name="Nomoto H."/>
            <person name="Ohta F."/>
            <person name="Oishi K."/>
            <person name="Rigoutsos I."/>
            <person name="Sano M."/>
            <person name="Sasaki A."/>
            <person name="Sasakura Y."/>
            <person name="Shoguchi E."/>
            <person name="Shin-i T."/>
            <person name="Spagnuolo A."/>
            <person name="Stainier D."/>
            <person name="Suzuki M.M."/>
            <person name="Tassy O."/>
            <person name="Takatori N."/>
            <person name="Tokuoka M."/>
            <person name="Yagi K."/>
            <person name="Yoshizaki F."/>
            <person name="Wada S."/>
            <person name="Zhang C."/>
            <person name="Hyatt P.D."/>
            <person name="Larimer F."/>
            <person name="Detter C."/>
            <person name="Doggett N."/>
            <person name="Glavina T."/>
            <person name="Hawkins T."/>
            <person name="Richardson P."/>
            <person name="Lucas S."/>
            <person name="Kohara Y."/>
            <person name="Levine M."/>
            <person name="Satoh N."/>
            <person name="Rokhsar D.S."/>
        </authorList>
    </citation>
    <scope>NUCLEOTIDE SEQUENCE [LARGE SCALE GENOMIC DNA]</scope>
</reference>
<dbReference type="STRING" id="7719.ENSCINP00000026935"/>
<keyword evidence="8" id="KW-1185">Reference proteome</keyword>
<feature type="compositionally biased region" description="Basic and acidic residues" evidence="6">
    <location>
        <begin position="73"/>
        <end position="98"/>
    </location>
</feature>
<evidence type="ECO:0000313" key="8">
    <source>
        <dbReference type="Proteomes" id="UP000008144"/>
    </source>
</evidence>